<evidence type="ECO:0000313" key="2">
    <source>
        <dbReference type="EMBL" id="GAK50680.1"/>
    </source>
</evidence>
<dbReference type="STRING" id="1499966.U14_01913"/>
<proteinExistence type="predicted"/>
<gene>
    <name evidence="2" type="ORF">U14_01913</name>
</gene>
<name>A0A0S6VT37_9BACT</name>
<dbReference type="GO" id="GO:0003677">
    <property type="term" value="F:DNA binding"/>
    <property type="evidence" value="ECO:0007669"/>
    <property type="project" value="InterPro"/>
</dbReference>
<dbReference type="InterPro" id="IPR018874">
    <property type="entry name" value="Phage_Mx8_p63_C"/>
</dbReference>
<evidence type="ECO:0000259" key="1">
    <source>
        <dbReference type="PROSITE" id="PS50943"/>
    </source>
</evidence>
<keyword evidence="3" id="KW-1185">Reference proteome</keyword>
<dbReference type="InterPro" id="IPR001387">
    <property type="entry name" value="Cro/C1-type_HTH"/>
</dbReference>
<dbReference type="Gene3D" id="1.10.260.40">
    <property type="entry name" value="lambda repressor-like DNA-binding domains"/>
    <property type="match status" value="1"/>
</dbReference>
<dbReference type="HOGENOM" id="CLU_1014346_0_0_0"/>
<dbReference type="AlphaFoldDB" id="A0A0S6VT37"/>
<dbReference type="Pfam" id="PF01381">
    <property type="entry name" value="HTH_3"/>
    <property type="match status" value="1"/>
</dbReference>
<dbReference type="InterPro" id="IPR010982">
    <property type="entry name" value="Lambda_DNA-bd_dom_sf"/>
</dbReference>
<sequence length="274" mass="31124">MNNLRKRREELGLTLQEVSEKVGVHFATVSDWELDRIIPRPKNKNILAAVLDCPRESLFPDDYVPSEELPKAICGEPNSPLRIGNIEIQCYVLEDGRRVLVQTEMISALDMKYGSGGKWSSGSDRLVNFANTKAIKPFISNDLADLITSPIKFKTTRGALAYGYEATALADLCDAVLECRKSGNLNFQQVHIAERCEILMRGFARVGIIALVDEVTGYQAIRSRNALEEILDQFISKELRKWAKTFPDEFYQEMFRLRGWQYIPLKLEKPAIVH</sequence>
<dbReference type="Pfam" id="PF10546">
    <property type="entry name" value="P63C"/>
    <property type="match status" value="1"/>
</dbReference>
<protein>
    <recommendedName>
        <fullName evidence="1">HTH cro/C1-type domain-containing protein</fullName>
    </recommendedName>
</protein>
<organism evidence="2">
    <name type="scientific">Candidatus Moduliflexus flocculans</name>
    <dbReference type="NCBI Taxonomy" id="1499966"/>
    <lineage>
        <taxon>Bacteria</taxon>
        <taxon>Candidatus Moduliflexota</taxon>
        <taxon>Candidatus Moduliflexia</taxon>
        <taxon>Candidatus Moduliflexales</taxon>
        <taxon>Candidatus Moduliflexaceae</taxon>
    </lineage>
</organism>
<evidence type="ECO:0000313" key="3">
    <source>
        <dbReference type="Proteomes" id="UP000030700"/>
    </source>
</evidence>
<dbReference type="SMART" id="SM00530">
    <property type="entry name" value="HTH_XRE"/>
    <property type="match status" value="1"/>
</dbReference>
<dbReference type="CDD" id="cd00093">
    <property type="entry name" value="HTH_XRE"/>
    <property type="match status" value="1"/>
</dbReference>
<accession>A0A0S6VT37</accession>
<dbReference type="PROSITE" id="PS50943">
    <property type="entry name" value="HTH_CROC1"/>
    <property type="match status" value="1"/>
</dbReference>
<dbReference type="SUPFAM" id="SSF47413">
    <property type="entry name" value="lambda repressor-like DNA-binding domains"/>
    <property type="match status" value="1"/>
</dbReference>
<dbReference type="EMBL" id="DF820456">
    <property type="protein sequence ID" value="GAK50680.1"/>
    <property type="molecule type" value="Genomic_DNA"/>
</dbReference>
<feature type="domain" description="HTH cro/C1-type" evidence="1">
    <location>
        <begin position="4"/>
        <end position="58"/>
    </location>
</feature>
<reference evidence="2" key="1">
    <citation type="journal article" date="2015" name="PeerJ">
        <title>First genomic representation of candidate bacterial phylum KSB3 points to enhanced environmental sensing as a trigger of wastewater bulking.</title>
        <authorList>
            <person name="Sekiguchi Y."/>
            <person name="Ohashi A."/>
            <person name="Parks D.H."/>
            <person name="Yamauchi T."/>
            <person name="Tyson G.W."/>
            <person name="Hugenholtz P."/>
        </authorList>
    </citation>
    <scope>NUCLEOTIDE SEQUENCE [LARGE SCALE GENOMIC DNA]</scope>
</reference>
<dbReference type="Proteomes" id="UP000030700">
    <property type="component" value="Unassembled WGS sequence"/>
</dbReference>